<gene>
    <name evidence="4" type="ORF">E1286_01920</name>
</gene>
<evidence type="ECO:0000313" key="5">
    <source>
        <dbReference type="Proteomes" id="UP000295302"/>
    </source>
</evidence>
<keyword evidence="5" id="KW-1185">Reference proteome</keyword>
<dbReference type="InterPro" id="IPR025164">
    <property type="entry name" value="Toastrack_DUF4097"/>
</dbReference>
<reference evidence="4 5" key="1">
    <citation type="submission" date="2019-03" db="EMBL/GenBank/DDBJ databases">
        <title>Draft genome sequences of novel Actinobacteria.</title>
        <authorList>
            <person name="Sahin N."/>
            <person name="Ay H."/>
            <person name="Saygin H."/>
        </authorList>
    </citation>
    <scope>NUCLEOTIDE SEQUENCE [LARGE SCALE GENOMIC DNA]</scope>
    <source>
        <strain evidence="4 5">CH32</strain>
    </source>
</reference>
<organism evidence="4 5">
    <name type="scientific">Nonomuraea terrae</name>
    <dbReference type="NCBI Taxonomy" id="2530383"/>
    <lineage>
        <taxon>Bacteria</taxon>
        <taxon>Bacillati</taxon>
        <taxon>Actinomycetota</taxon>
        <taxon>Actinomycetes</taxon>
        <taxon>Streptosporangiales</taxon>
        <taxon>Streptosporangiaceae</taxon>
        <taxon>Nonomuraea</taxon>
    </lineage>
</organism>
<feature type="region of interest" description="Disordered" evidence="1">
    <location>
        <begin position="172"/>
        <end position="229"/>
    </location>
</feature>
<dbReference type="AlphaFoldDB" id="A0A4R4ZDN6"/>
<feature type="signal peptide" evidence="2">
    <location>
        <begin position="1"/>
        <end position="25"/>
    </location>
</feature>
<feature type="domain" description="DUF4097" evidence="3">
    <location>
        <begin position="119"/>
        <end position="226"/>
    </location>
</feature>
<dbReference type="EMBL" id="SMKQ01000003">
    <property type="protein sequence ID" value="TDD56415.1"/>
    <property type="molecule type" value="Genomic_DNA"/>
</dbReference>
<dbReference type="PROSITE" id="PS51257">
    <property type="entry name" value="PROKAR_LIPOPROTEIN"/>
    <property type="match status" value="1"/>
</dbReference>
<comment type="caution">
    <text evidence="4">The sequence shown here is derived from an EMBL/GenBank/DDBJ whole genome shotgun (WGS) entry which is preliminary data.</text>
</comment>
<name>A0A4R4ZDN6_9ACTN</name>
<feature type="chain" id="PRO_5020887238" description="DUF4097 domain-containing protein" evidence="2">
    <location>
        <begin position="26"/>
        <end position="229"/>
    </location>
</feature>
<evidence type="ECO:0000259" key="3">
    <source>
        <dbReference type="Pfam" id="PF13349"/>
    </source>
</evidence>
<accession>A0A4R4ZDN6</accession>
<dbReference type="Pfam" id="PF13349">
    <property type="entry name" value="DUF4097"/>
    <property type="match status" value="1"/>
</dbReference>
<keyword evidence="2" id="KW-0732">Signal</keyword>
<dbReference type="Proteomes" id="UP000295302">
    <property type="component" value="Unassembled WGS sequence"/>
</dbReference>
<evidence type="ECO:0000313" key="4">
    <source>
        <dbReference type="EMBL" id="TDD56415.1"/>
    </source>
</evidence>
<dbReference type="RefSeq" id="WP_132608532.1">
    <property type="nucleotide sequence ID" value="NZ_SMKQ01000003.1"/>
</dbReference>
<evidence type="ECO:0000256" key="1">
    <source>
        <dbReference type="SAM" id="MobiDB-lite"/>
    </source>
</evidence>
<sequence length="229" mass="23332">MRSSGVVAGSVALAAVLTGCGLAGALEKDTVSYDVTDKVSAIRIEADSGGIEVVESDRQGVHVTERLTWRKDKPEATHETQGDTLVLGFSCPGGWLGGGSCDVGYEVEIPKGLRVTAVSDSGNVTLRDLSGDVDVTSDSGSIEAGGLASRQVVMESDSGAITLAFTAQPDKVETSADSGSTEVRVPGGPYNITTTTDSGRKEIGTPHDASAPRSLTLSSDSGAIKVTGS</sequence>
<dbReference type="OrthoDB" id="4456952at2"/>
<proteinExistence type="predicted"/>
<protein>
    <recommendedName>
        <fullName evidence="3">DUF4097 domain-containing protein</fullName>
    </recommendedName>
</protein>
<evidence type="ECO:0000256" key="2">
    <source>
        <dbReference type="SAM" id="SignalP"/>
    </source>
</evidence>